<protein>
    <recommendedName>
        <fullName evidence="4">DUF2474 domain-containing protein</fullName>
    </recommendedName>
</protein>
<dbReference type="Pfam" id="PF10617">
    <property type="entry name" value="DUF2474"/>
    <property type="match status" value="1"/>
</dbReference>
<evidence type="ECO:0008006" key="4">
    <source>
        <dbReference type="Google" id="ProtNLM"/>
    </source>
</evidence>
<dbReference type="Proteomes" id="UP001501706">
    <property type="component" value="Unassembled WGS sequence"/>
</dbReference>
<keyword evidence="3" id="KW-1185">Reference proteome</keyword>
<organism evidence="2 3">
    <name type="scientific">Pigmentiphaga daeguensis</name>
    <dbReference type="NCBI Taxonomy" id="414049"/>
    <lineage>
        <taxon>Bacteria</taxon>
        <taxon>Pseudomonadati</taxon>
        <taxon>Pseudomonadota</taxon>
        <taxon>Betaproteobacteria</taxon>
        <taxon>Burkholderiales</taxon>
        <taxon>Alcaligenaceae</taxon>
        <taxon>Pigmentiphaga</taxon>
    </lineage>
</organism>
<dbReference type="InterPro" id="IPR018895">
    <property type="entry name" value="DUF2474"/>
</dbReference>
<keyword evidence="1" id="KW-0812">Transmembrane</keyword>
<feature type="transmembrane region" description="Helical" evidence="1">
    <location>
        <begin position="12"/>
        <end position="37"/>
    </location>
</feature>
<comment type="caution">
    <text evidence="2">The sequence shown here is derived from an EMBL/GenBank/DDBJ whole genome shotgun (WGS) entry which is preliminary data.</text>
</comment>
<accession>A0ABP3M6J9</accession>
<keyword evidence="1" id="KW-1133">Transmembrane helix</keyword>
<dbReference type="EMBL" id="BAAAEN010000012">
    <property type="protein sequence ID" value="GAA0512817.1"/>
    <property type="molecule type" value="Genomic_DNA"/>
</dbReference>
<reference evidence="3" key="1">
    <citation type="journal article" date="2019" name="Int. J. Syst. Evol. Microbiol.">
        <title>The Global Catalogue of Microorganisms (GCM) 10K type strain sequencing project: providing services to taxonomists for standard genome sequencing and annotation.</title>
        <authorList>
            <consortium name="The Broad Institute Genomics Platform"/>
            <consortium name="The Broad Institute Genome Sequencing Center for Infectious Disease"/>
            <person name="Wu L."/>
            <person name="Ma J."/>
        </authorList>
    </citation>
    <scope>NUCLEOTIDE SEQUENCE [LARGE SCALE GENOMIC DNA]</scope>
    <source>
        <strain evidence="3">JCM 14330</strain>
    </source>
</reference>
<sequence>MAGAHRAWPRRLAWLLALWAGGVAALGIVAAVLKLIMRGVGLA</sequence>
<evidence type="ECO:0000256" key="1">
    <source>
        <dbReference type="SAM" id="Phobius"/>
    </source>
</evidence>
<evidence type="ECO:0000313" key="3">
    <source>
        <dbReference type="Proteomes" id="UP001501706"/>
    </source>
</evidence>
<name>A0ABP3M6J9_9BURK</name>
<gene>
    <name evidence="2" type="ORF">GCM10009097_32760</name>
</gene>
<dbReference type="RefSeq" id="WP_343927842.1">
    <property type="nucleotide sequence ID" value="NZ_BAAAEN010000012.1"/>
</dbReference>
<keyword evidence="1" id="KW-0472">Membrane</keyword>
<evidence type="ECO:0000313" key="2">
    <source>
        <dbReference type="EMBL" id="GAA0512817.1"/>
    </source>
</evidence>
<proteinExistence type="predicted"/>